<dbReference type="InterPro" id="IPR050168">
    <property type="entry name" value="AAA_ATPase_domain"/>
</dbReference>
<reference evidence="7 8" key="1">
    <citation type="submission" date="2015-06" db="EMBL/GenBank/DDBJ databases">
        <title>Draft genome of the ant-associated black yeast Phialophora attae CBS 131958.</title>
        <authorList>
            <person name="Moreno L.F."/>
            <person name="Stielow B.J."/>
            <person name="de Hoog S."/>
            <person name="Vicente V.A."/>
            <person name="Weiss V.A."/>
            <person name="de Vries M."/>
            <person name="Cruz L.M."/>
            <person name="Souza E.M."/>
        </authorList>
    </citation>
    <scope>NUCLEOTIDE SEQUENCE [LARGE SCALE GENOMIC DNA]</scope>
    <source>
        <strain evidence="7 8">CBS 131958</strain>
    </source>
</reference>
<evidence type="ECO:0000256" key="2">
    <source>
        <dbReference type="ARBA" id="ARBA00022737"/>
    </source>
</evidence>
<proteinExistence type="inferred from homology"/>
<name>A0A0N1HFL2_9EURO</name>
<dbReference type="InterPro" id="IPR003959">
    <property type="entry name" value="ATPase_AAA_core"/>
</dbReference>
<dbReference type="Gene3D" id="3.40.50.300">
    <property type="entry name" value="P-loop containing nucleotide triphosphate hydrolases"/>
    <property type="match status" value="2"/>
</dbReference>
<dbReference type="VEuPathDB" id="FungiDB:AB675_6442"/>
<keyword evidence="8" id="KW-1185">Reference proteome</keyword>
<accession>A0A0N1HFL2</accession>
<dbReference type="Pfam" id="PF17862">
    <property type="entry name" value="AAA_lid_3"/>
    <property type="match status" value="1"/>
</dbReference>
<dbReference type="GO" id="GO:0003723">
    <property type="term" value="F:RNA binding"/>
    <property type="evidence" value="ECO:0007669"/>
    <property type="project" value="TreeGrafter"/>
</dbReference>
<keyword evidence="4" id="KW-0067">ATP-binding</keyword>
<comment type="similarity">
    <text evidence="1">Belongs to the AAA ATPase family.</text>
</comment>
<feature type="region of interest" description="Disordered" evidence="5">
    <location>
        <begin position="83"/>
        <end position="107"/>
    </location>
</feature>
<feature type="domain" description="AAA+ ATPase" evidence="6">
    <location>
        <begin position="529"/>
        <end position="665"/>
    </location>
</feature>
<dbReference type="GeneID" id="28738615"/>
<gene>
    <name evidence="7" type="ORF">AB675_6442</name>
</gene>
<dbReference type="SUPFAM" id="SSF52540">
    <property type="entry name" value="P-loop containing nucleoside triphosphate hydrolases"/>
    <property type="match status" value="2"/>
</dbReference>
<comment type="caution">
    <text evidence="7">The sequence shown here is derived from an EMBL/GenBank/DDBJ whole genome shotgun (WGS) entry which is preliminary data.</text>
</comment>
<evidence type="ECO:0000259" key="6">
    <source>
        <dbReference type="SMART" id="SM00382"/>
    </source>
</evidence>
<dbReference type="AlphaFoldDB" id="A0A0N1HFL2"/>
<evidence type="ECO:0000256" key="4">
    <source>
        <dbReference type="ARBA" id="ARBA00022840"/>
    </source>
</evidence>
<feature type="domain" description="AAA+ ATPase" evidence="6">
    <location>
        <begin position="198"/>
        <end position="338"/>
    </location>
</feature>
<keyword evidence="3" id="KW-0547">Nucleotide-binding</keyword>
<evidence type="ECO:0000256" key="5">
    <source>
        <dbReference type="SAM" id="MobiDB-lite"/>
    </source>
</evidence>
<feature type="region of interest" description="Disordered" evidence="5">
    <location>
        <begin position="121"/>
        <end position="160"/>
    </location>
</feature>
<dbReference type="GO" id="GO:1990275">
    <property type="term" value="F:preribosome binding"/>
    <property type="evidence" value="ECO:0007669"/>
    <property type="project" value="TreeGrafter"/>
</dbReference>
<dbReference type="PANTHER" id="PTHR23077">
    <property type="entry name" value="AAA-FAMILY ATPASE"/>
    <property type="match status" value="1"/>
</dbReference>
<dbReference type="Gene3D" id="1.10.8.60">
    <property type="match status" value="2"/>
</dbReference>
<dbReference type="RefSeq" id="XP_018004009.1">
    <property type="nucleotide sequence ID" value="XM_018146735.1"/>
</dbReference>
<organism evidence="7 8">
    <name type="scientific">Cyphellophora attinorum</name>
    <dbReference type="NCBI Taxonomy" id="1664694"/>
    <lineage>
        <taxon>Eukaryota</taxon>
        <taxon>Fungi</taxon>
        <taxon>Dikarya</taxon>
        <taxon>Ascomycota</taxon>
        <taxon>Pezizomycotina</taxon>
        <taxon>Eurotiomycetes</taxon>
        <taxon>Chaetothyriomycetidae</taxon>
        <taxon>Chaetothyriales</taxon>
        <taxon>Cyphellophoraceae</taxon>
        <taxon>Cyphellophora</taxon>
    </lineage>
</organism>
<dbReference type="SMART" id="SM00382">
    <property type="entry name" value="AAA"/>
    <property type="match status" value="2"/>
</dbReference>
<dbReference type="InterPro" id="IPR027417">
    <property type="entry name" value="P-loop_NTPase"/>
</dbReference>
<evidence type="ECO:0000313" key="7">
    <source>
        <dbReference type="EMBL" id="KPI44046.1"/>
    </source>
</evidence>
<feature type="compositionally biased region" description="Low complexity" evidence="5">
    <location>
        <begin position="121"/>
        <end position="137"/>
    </location>
</feature>
<dbReference type="InterPro" id="IPR003960">
    <property type="entry name" value="ATPase_AAA_CS"/>
</dbReference>
<dbReference type="EMBL" id="LFJN01000004">
    <property type="protein sequence ID" value="KPI44046.1"/>
    <property type="molecule type" value="Genomic_DNA"/>
</dbReference>
<dbReference type="OrthoDB" id="27435at2759"/>
<dbReference type="FunFam" id="3.40.50.300:FF:000018">
    <property type="entry name" value="Cell division control 48"/>
    <property type="match status" value="1"/>
</dbReference>
<dbReference type="GO" id="GO:0042254">
    <property type="term" value="P:ribosome biogenesis"/>
    <property type="evidence" value="ECO:0007669"/>
    <property type="project" value="TreeGrafter"/>
</dbReference>
<sequence>MAPSRRGRTSLTQGLDREVHQVIRNVIDQRSAFAEDAFVPTFANIYDEIKRSNSSLNRKPKKLLEDSIERVLDVIRQDLAETDSEAELEQQQQRLPLTPGPPNKASNAMNKSIVAKWSAAPATNGMTTPTTETMAEETSTKNAQEPPRKKRKRAPEINLSPPTNISLANLGGVDTIVEQFQDLLTIPLMCPTISMVQSVRGILIHGPPGCGKTTIANAIAAEYGVNFINISAPSLVSGMSGESEKALRECFEQAKQAAPCLLFLDEIDAITPKRESASREMEKRIVAQLATLMDGLDPALNEGKTVVVLAATNRPDALDPALRRGGRFDKEIHMNVPSEDMRHQILRALTSKLALADDVDLQIMARRTPGYVGADLKDLVSTANNLAIKRFQATLAQDAADTAVVEASAMQLDTNGTSENENDRAGENFAASTQAHDEELSPATIALRNMLKFLRQHPPEQTTITITQTDFLTGLPRVSPSALREGFATVPHTTFAQIGGLTPIIATLTESIIGPILNPAMYTTMNISMSSGALLFGPPGCGKTLLARAIANASHANFIAVKGPELLNKYVGESERAVRSVFQRARSSVPCLIFFDELDGVVPPRADSSEASARVVNTLLTELDGVSGDKAGIFVLGATNRPNIIDQAVLRPGRLDSLVYVGMPDGKGRKEILQAQTKDMPGMAWNERMDRLVGYVENGQQGGLCPCDGFSGADMAHLKNKAGMVAIRRARAKAGPGKEPDRHALKVATEDFEVAVSEIGRSVRESDLKMYEKLRKEWEKIPGAALIAS</sequence>
<keyword evidence="2" id="KW-0677">Repeat</keyword>
<evidence type="ECO:0000256" key="3">
    <source>
        <dbReference type="ARBA" id="ARBA00022741"/>
    </source>
</evidence>
<dbReference type="PANTHER" id="PTHR23077:SF171">
    <property type="entry name" value="NUCLEAR VALOSIN-CONTAINING PROTEIN-LIKE"/>
    <property type="match status" value="1"/>
</dbReference>
<dbReference type="FunFam" id="3.40.50.300:FF:000365">
    <property type="entry name" value="Ribosome biogenesis ATPase RIX7"/>
    <property type="match status" value="1"/>
</dbReference>
<dbReference type="InterPro" id="IPR003593">
    <property type="entry name" value="AAA+_ATPase"/>
</dbReference>
<dbReference type="GO" id="GO:0005634">
    <property type="term" value="C:nucleus"/>
    <property type="evidence" value="ECO:0007669"/>
    <property type="project" value="TreeGrafter"/>
</dbReference>
<evidence type="ECO:0000256" key="1">
    <source>
        <dbReference type="ARBA" id="ARBA00006914"/>
    </source>
</evidence>
<dbReference type="PROSITE" id="PS00674">
    <property type="entry name" value="AAA"/>
    <property type="match status" value="2"/>
</dbReference>
<dbReference type="GO" id="GO:0005524">
    <property type="term" value="F:ATP binding"/>
    <property type="evidence" value="ECO:0007669"/>
    <property type="project" value="UniProtKB-KW"/>
</dbReference>
<protein>
    <submittedName>
        <fullName evidence="7">Putative AAA domain-containing protein</fullName>
    </submittedName>
</protein>
<dbReference type="Proteomes" id="UP000038010">
    <property type="component" value="Unassembled WGS sequence"/>
</dbReference>
<evidence type="ECO:0000313" key="8">
    <source>
        <dbReference type="Proteomes" id="UP000038010"/>
    </source>
</evidence>
<dbReference type="GO" id="GO:0016887">
    <property type="term" value="F:ATP hydrolysis activity"/>
    <property type="evidence" value="ECO:0007669"/>
    <property type="project" value="InterPro"/>
</dbReference>
<dbReference type="Pfam" id="PF00004">
    <property type="entry name" value="AAA"/>
    <property type="match status" value="2"/>
</dbReference>
<dbReference type="InterPro" id="IPR041569">
    <property type="entry name" value="AAA_lid_3"/>
</dbReference>
<dbReference type="STRING" id="1664694.A0A0N1HFL2"/>